<keyword evidence="3" id="KW-1185">Reference proteome</keyword>
<dbReference type="RefSeq" id="WP_107728707.1">
    <property type="nucleotide sequence ID" value="NZ_PZZP01000007.1"/>
</dbReference>
<protein>
    <submittedName>
        <fullName evidence="2">Uncharacterized protein</fullName>
    </submittedName>
</protein>
<sequence>MLNNLYDLAFSIYLTYIQGLLQVMEYNYFLALIVLFVPVVLVWLIGNIIQVVFEKAWGN</sequence>
<evidence type="ECO:0000313" key="2">
    <source>
        <dbReference type="EMBL" id="PTM51928.1"/>
    </source>
</evidence>
<evidence type="ECO:0000256" key="1">
    <source>
        <dbReference type="SAM" id="Phobius"/>
    </source>
</evidence>
<reference evidence="2 3" key="1">
    <citation type="submission" date="2018-04" db="EMBL/GenBank/DDBJ databases">
        <title>Genomic Encyclopedia of Archaeal and Bacterial Type Strains, Phase II (KMG-II): from individual species to whole genera.</title>
        <authorList>
            <person name="Goeker M."/>
        </authorList>
    </citation>
    <scope>NUCLEOTIDE SEQUENCE [LARGE SCALE GENOMIC DNA]</scope>
    <source>
        <strain evidence="2 3">DSM 45169</strain>
    </source>
</reference>
<evidence type="ECO:0000313" key="3">
    <source>
        <dbReference type="Proteomes" id="UP000241639"/>
    </source>
</evidence>
<organism evidence="2 3">
    <name type="scientific">Desmospora activa DSM 45169</name>
    <dbReference type="NCBI Taxonomy" id="1121389"/>
    <lineage>
        <taxon>Bacteria</taxon>
        <taxon>Bacillati</taxon>
        <taxon>Bacillota</taxon>
        <taxon>Bacilli</taxon>
        <taxon>Bacillales</taxon>
        <taxon>Thermoactinomycetaceae</taxon>
        <taxon>Desmospora</taxon>
    </lineage>
</organism>
<name>A0A2T4YYU8_9BACL</name>
<dbReference type="AlphaFoldDB" id="A0A2T4YYU8"/>
<dbReference type="Proteomes" id="UP000241639">
    <property type="component" value="Unassembled WGS sequence"/>
</dbReference>
<feature type="transmembrane region" description="Helical" evidence="1">
    <location>
        <begin position="28"/>
        <end position="53"/>
    </location>
</feature>
<proteinExistence type="predicted"/>
<accession>A0A2T4YYU8</accession>
<keyword evidence="1" id="KW-1133">Transmembrane helix</keyword>
<keyword evidence="1" id="KW-0812">Transmembrane</keyword>
<comment type="caution">
    <text evidence="2">The sequence shown here is derived from an EMBL/GenBank/DDBJ whole genome shotgun (WGS) entry which is preliminary data.</text>
</comment>
<keyword evidence="1" id="KW-0472">Membrane</keyword>
<dbReference type="EMBL" id="PZZP01000007">
    <property type="protein sequence ID" value="PTM51928.1"/>
    <property type="molecule type" value="Genomic_DNA"/>
</dbReference>
<gene>
    <name evidence="2" type="ORF">C8J48_3752</name>
</gene>